<dbReference type="EC" id="3.4.19.13" evidence="11"/>
<feature type="binding site" evidence="10">
    <location>
        <position position="453"/>
    </location>
    <ligand>
        <name>L-glutamate</name>
        <dbReference type="ChEBI" id="CHEBI:29985"/>
    </ligand>
</feature>
<evidence type="ECO:0000313" key="13">
    <source>
        <dbReference type="EMBL" id="SEN69841.1"/>
    </source>
</evidence>
<feature type="binding site" evidence="10">
    <location>
        <position position="112"/>
    </location>
    <ligand>
        <name>L-glutamate</name>
        <dbReference type="ChEBI" id="CHEBI:29985"/>
    </ligand>
</feature>
<keyword evidence="4 11" id="KW-0808">Transferase</keyword>
<proteinExistence type="inferred from homology"/>
<keyword evidence="11" id="KW-0317">Glutathione biosynthesis</keyword>
<comment type="PTM">
    <text evidence="11">Cleaved by autocatalysis into a large and a small subunit.</text>
</comment>
<feature type="binding site" evidence="10">
    <location>
        <begin position="477"/>
        <end position="478"/>
    </location>
    <ligand>
        <name>L-glutamate</name>
        <dbReference type="ChEBI" id="CHEBI:29985"/>
    </ligand>
</feature>
<accession>A0A1H8INF8</accession>
<dbReference type="GO" id="GO:0103068">
    <property type="term" value="F:leukotriene C4 gamma-glutamyl transferase activity"/>
    <property type="evidence" value="ECO:0007669"/>
    <property type="project" value="UniProtKB-EC"/>
</dbReference>
<dbReference type="GO" id="GO:0036374">
    <property type="term" value="F:glutathione hydrolase activity"/>
    <property type="evidence" value="ECO:0007669"/>
    <property type="project" value="UniProtKB-UniRule"/>
</dbReference>
<feature type="signal peptide" evidence="12">
    <location>
        <begin position="1"/>
        <end position="21"/>
    </location>
</feature>
<evidence type="ECO:0000313" key="14">
    <source>
        <dbReference type="Proteomes" id="UP000199493"/>
    </source>
</evidence>
<evidence type="ECO:0000256" key="1">
    <source>
        <dbReference type="ARBA" id="ARBA00001049"/>
    </source>
</evidence>
<keyword evidence="6 11" id="KW-0865">Zymogen</keyword>
<comment type="subunit">
    <text evidence="11">This enzyme consists of two polypeptide chains, which are synthesized in precursor form from a single polypeptide.</text>
</comment>
<comment type="pathway">
    <text evidence="11">Sulfur metabolism; glutathione metabolism.</text>
</comment>
<dbReference type="GO" id="GO:0006750">
    <property type="term" value="P:glutathione biosynthetic process"/>
    <property type="evidence" value="ECO:0007669"/>
    <property type="project" value="UniProtKB-KW"/>
</dbReference>
<dbReference type="Pfam" id="PF01019">
    <property type="entry name" value="G_glu_transpept"/>
    <property type="match status" value="1"/>
</dbReference>
<dbReference type="InterPro" id="IPR043138">
    <property type="entry name" value="GGT_lsub"/>
</dbReference>
<evidence type="ECO:0000256" key="10">
    <source>
        <dbReference type="PIRSR" id="PIRSR600101-2"/>
    </source>
</evidence>
<dbReference type="Proteomes" id="UP000199493">
    <property type="component" value="Unassembled WGS sequence"/>
</dbReference>
<dbReference type="EMBL" id="FODB01000020">
    <property type="protein sequence ID" value="SEN69841.1"/>
    <property type="molecule type" value="Genomic_DNA"/>
</dbReference>
<evidence type="ECO:0000256" key="4">
    <source>
        <dbReference type="ARBA" id="ARBA00022679"/>
    </source>
</evidence>
<dbReference type="InterPro" id="IPR029055">
    <property type="entry name" value="Ntn_hydrolases_N"/>
</dbReference>
<evidence type="ECO:0000256" key="7">
    <source>
        <dbReference type="ARBA" id="ARBA00023315"/>
    </source>
</evidence>
<protein>
    <recommendedName>
        <fullName evidence="11">Glutathione hydrolase proenzyme</fullName>
        <ecNumber evidence="11">2.3.2.2</ecNumber>
        <ecNumber evidence="11">3.4.19.13</ecNumber>
    </recommendedName>
    <component>
        <recommendedName>
            <fullName evidence="11">Glutathione hydrolase large chain</fullName>
        </recommendedName>
    </component>
    <component>
        <recommendedName>
            <fullName evidence="11">Glutathione hydrolase small chain</fullName>
        </recommendedName>
    </component>
</protein>
<evidence type="ECO:0000256" key="11">
    <source>
        <dbReference type="RuleBase" id="RU368036"/>
    </source>
</evidence>
<dbReference type="STRING" id="77097.SAMN04490369_102026"/>
<organism evidence="13 14">
    <name type="scientific">Vreelandella aquamarina</name>
    <dbReference type="NCBI Taxonomy" id="77097"/>
    <lineage>
        <taxon>Bacteria</taxon>
        <taxon>Pseudomonadati</taxon>
        <taxon>Pseudomonadota</taxon>
        <taxon>Gammaproteobacteria</taxon>
        <taxon>Oceanospirillales</taxon>
        <taxon>Halomonadaceae</taxon>
        <taxon>Vreelandella</taxon>
    </lineage>
</organism>
<evidence type="ECO:0000256" key="9">
    <source>
        <dbReference type="PIRSR" id="PIRSR600101-1"/>
    </source>
</evidence>
<reference evidence="13 14" key="1">
    <citation type="submission" date="2016-10" db="EMBL/GenBank/DDBJ databases">
        <authorList>
            <person name="de Groot N.N."/>
        </authorList>
    </citation>
    <scope>NUCLEOTIDE SEQUENCE [LARGE SCALE GENOMIC DNA]</scope>
    <source>
        <strain evidence="13 14">558</strain>
    </source>
</reference>
<dbReference type="AlphaFoldDB" id="A0A1H8INF8"/>
<evidence type="ECO:0000256" key="5">
    <source>
        <dbReference type="ARBA" id="ARBA00022801"/>
    </source>
</evidence>
<keyword evidence="12" id="KW-0732">Signal</keyword>
<feature type="active site" description="Nucleophile" evidence="9">
    <location>
        <position position="406"/>
    </location>
</feature>
<evidence type="ECO:0000256" key="6">
    <source>
        <dbReference type="ARBA" id="ARBA00023145"/>
    </source>
</evidence>
<dbReference type="PANTHER" id="PTHR43199:SF1">
    <property type="entry name" value="GLUTATHIONE HYDROLASE PROENZYME"/>
    <property type="match status" value="1"/>
</dbReference>
<keyword evidence="5 11" id="KW-0378">Hydrolase</keyword>
<evidence type="ECO:0000256" key="12">
    <source>
        <dbReference type="SAM" id="SignalP"/>
    </source>
</evidence>
<comment type="similarity">
    <text evidence="3 11">Belongs to the gamma-glutamyltransferase family.</text>
</comment>
<dbReference type="NCBIfam" id="TIGR00066">
    <property type="entry name" value="g_glut_trans"/>
    <property type="match status" value="1"/>
</dbReference>
<dbReference type="Gene3D" id="3.60.20.40">
    <property type="match status" value="1"/>
</dbReference>
<dbReference type="GO" id="GO:0006751">
    <property type="term" value="P:glutathione catabolic process"/>
    <property type="evidence" value="ECO:0007669"/>
    <property type="project" value="UniProtKB-UniRule"/>
</dbReference>
<dbReference type="RefSeq" id="WP_089675311.1">
    <property type="nucleotide sequence ID" value="NZ_FODB01000020.1"/>
</dbReference>
<sequence length="595" mass="63502">MLPKRALSLTGLLLAPMVSWGFSYETPSITPEVGSGFEEKPGWAADSFAVAAANPLATDAGYQVLKAGGNAIDAAVAVQMVLTLVEPQSSGIGGGAFLMHFDGADVQAYDGRETAPAAVTGELFMEDGEPLPFMEAVASGLSVGVPGTLRMLEQAHAEHGQLAWQELFTPAITLAEEGFAVSQRLHTSLANDEYLRENDLAQAFYYSADGEPLEVGTTLKNPALAAILRRIAEEGSAAFYEGEVAEDLVEQVQSHPVRPGKISLDDISGYQSLEREPLCTPWQQWEVCGFPPPSSGHLTIMQILGMLDQQPLLEAPLENGVTSSGWLHQFLEASRLAFADRGRYIADPDFVEAPGGDWSLMLAPDYLGKRSELIGEESMGESAEPGNPGELAVSFASQPEQPEYGTSHISIVDADGNAIAMTTTIEQAFGSRILADGGTDLPGGYLLNNELTDFSFTPEVDGQPVANRVEPGKRPRSSMSPTLVFDQETGALVASLGSPGGAAIIHYTARTLAAMRDWGLNAQEALSLPHAITLGGDVYLEEGRFPEEIIESLRERGHNVSERELTSGLQAIRRLEDGTLFGGADPRREGVVMGE</sequence>
<name>A0A1H8INF8_9GAMM</name>
<comment type="catalytic activity">
    <reaction evidence="8 11">
        <text>an N-terminal (5-L-glutamyl)-[peptide] + an alpha-amino acid = 5-L-glutamyl amino acid + an N-terminal L-alpha-aminoacyl-[peptide]</text>
        <dbReference type="Rhea" id="RHEA:23904"/>
        <dbReference type="Rhea" id="RHEA-COMP:9780"/>
        <dbReference type="Rhea" id="RHEA-COMP:9795"/>
        <dbReference type="ChEBI" id="CHEBI:77644"/>
        <dbReference type="ChEBI" id="CHEBI:78597"/>
        <dbReference type="ChEBI" id="CHEBI:78599"/>
        <dbReference type="ChEBI" id="CHEBI:78608"/>
        <dbReference type="EC" id="2.3.2.2"/>
    </reaction>
</comment>
<comment type="catalytic activity">
    <reaction evidence="2 11">
        <text>glutathione + H2O = L-cysteinylglycine + L-glutamate</text>
        <dbReference type="Rhea" id="RHEA:28807"/>
        <dbReference type="ChEBI" id="CHEBI:15377"/>
        <dbReference type="ChEBI" id="CHEBI:29985"/>
        <dbReference type="ChEBI" id="CHEBI:57925"/>
        <dbReference type="ChEBI" id="CHEBI:61694"/>
        <dbReference type="EC" id="3.4.19.13"/>
    </reaction>
</comment>
<evidence type="ECO:0000256" key="2">
    <source>
        <dbReference type="ARBA" id="ARBA00001089"/>
    </source>
</evidence>
<dbReference type="InterPro" id="IPR051792">
    <property type="entry name" value="GGT_bact"/>
</dbReference>
<dbReference type="InterPro" id="IPR000101">
    <property type="entry name" value="GGT_peptidase"/>
</dbReference>
<feature type="chain" id="PRO_5011593923" description="Glutathione hydrolase proenzyme" evidence="12">
    <location>
        <begin position="22"/>
        <end position="595"/>
    </location>
</feature>
<dbReference type="UniPathway" id="UPA00204"/>
<gene>
    <name evidence="13" type="ORF">SAMN04490369_102026</name>
</gene>
<comment type="catalytic activity">
    <reaction evidence="1 11">
        <text>an S-substituted glutathione + H2O = an S-substituted L-cysteinylglycine + L-glutamate</text>
        <dbReference type="Rhea" id="RHEA:59468"/>
        <dbReference type="ChEBI" id="CHEBI:15377"/>
        <dbReference type="ChEBI" id="CHEBI:29985"/>
        <dbReference type="ChEBI" id="CHEBI:90779"/>
        <dbReference type="ChEBI" id="CHEBI:143103"/>
        <dbReference type="EC" id="3.4.19.13"/>
    </reaction>
</comment>
<evidence type="ECO:0000256" key="3">
    <source>
        <dbReference type="ARBA" id="ARBA00009381"/>
    </source>
</evidence>
<keyword evidence="7 11" id="KW-0012">Acyltransferase</keyword>
<feature type="binding site" evidence="10">
    <location>
        <position position="501"/>
    </location>
    <ligand>
        <name>L-glutamate</name>
        <dbReference type="ChEBI" id="CHEBI:29985"/>
    </ligand>
</feature>
<dbReference type="PRINTS" id="PR01210">
    <property type="entry name" value="GGTRANSPTASE"/>
</dbReference>
<dbReference type="InterPro" id="IPR043137">
    <property type="entry name" value="GGT_ssub_C"/>
</dbReference>
<dbReference type="Gene3D" id="1.10.246.130">
    <property type="match status" value="1"/>
</dbReference>
<evidence type="ECO:0000256" key="8">
    <source>
        <dbReference type="ARBA" id="ARBA00047417"/>
    </source>
</evidence>
<dbReference type="SUPFAM" id="SSF56235">
    <property type="entry name" value="N-terminal nucleophile aminohydrolases (Ntn hydrolases)"/>
    <property type="match status" value="1"/>
</dbReference>
<dbReference type="PANTHER" id="PTHR43199">
    <property type="entry name" value="GLUTATHIONE HYDROLASE"/>
    <property type="match status" value="1"/>
</dbReference>
<dbReference type="EC" id="2.3.2.2" evidence="11"/>